<dbReference type="PANTHER" id="PTHR11461:SF211">
    <property type="entry name" value="GH10112P-RELATED"/>
    <property type="match status" value="1"/>
</dbReference>
<dbReference type="InterPro" id="IPR023795">
    <property type="entry name" value="Serpin_CS"/>
</dbReference>
<reference evidence="4 5" key="1">
    <citation type="submission" date="2016-08" db="EMBL/GenBank/DDBJ databases">
        <title>A Parts List for Fungal Cellulosomes Revealed by Comparative Genomics.</title>
        <authorList>
            <consortium name="DOE Joint Genome Institute"/>
            <person name="Haitjema C.H."/>
            <person name="Gilmore S.P."/>
            <person name="Henske J.K."/>
            <person name="Solomon K.V."/>
            <person name="De Groot R."/>
            <person name="Kuo A."/>
            <person name="Mondo S.J."/>
            <person name="Salamov A.A."/>
            <person name="Labutti K."/>
            <person name="Zhao Z."/>
            <person name="Chiniquy J."/>
            <person name="Barry K."/>
            <person name="Brewer H.M."/>
            <person name="Purvine S.O."/>
            <person name="Wright A.T."/>
            <person name="Boxma B."/>
            <person name="Van Alen T."/>
            <person name="Hackstein J.H."/>
            <person name="Baker S.E."/>
            <person name="Grigoriev I.V."/>
            <person name="O'Malley M.A."/>
        </authorList>
    </citation>
    <scope>NUCLEOTIDE SEQUENCE [LARGE SCALE GENOMIC DNA]</scope>
    <source>
        <strain evidence="4 5">S4</strain>
    </source>
</reference>
<keyword evidence="5" id="KW-1185">Reference proteome</keyword>
<dbReference type="OrthoDB" id="661148at2759"/>
<dbReference type="InterPro" id="IPR042185">
    <property type="entry name" value="Serpin_sf_2"/>
</dbReference>
<dbReference type="InterPro" id="IPR042178">
    <property type="entry name" value="Serpin_sf_1"/>
</dbReference>
<comment type="similarity">
    <text evidence="1 2">Belongs to the serpin family.</text>
</comment>
<dbReference type="GO" id="GO:0005615">
    <property type="term" value="C:extracellular space"/>
    <property type="evidence" value="ECO:0007669"/>
    <property type="project" value="InterPro"/>
</dbReference>
<dbReference type="Gene3D" id="3.30.497.10">
    <property type="entry name" value="Antithrombin, subunit I, domain 2"/>
    <property type="match status" value="1"/>
</dbReference>
<dbReference type="PANTHER" id="PTHR11461">
    <property type="entry name" value="SERINE PROTEASE INHIBITOR, SERPIN"/>
    <property type="match status" value="1"/>
</dbReference>
<evidence type="ECO:0000256" key="2">
    <source>
        <dbReference type="RuleBase" id="RU000411"/>
    </source>
</evidence>
<dbReference type="STRING" id="1754192.A0A1Y1X9N3"/>
<evidence type="ECO:0000313" key="4">
    <source>
        <dbReference type="EMBL" id="ORX82453.1"/>
    </source>
</evidence>
<dbReference type="SMART" id="SM00093">
    <property type="entry name" value="SERPIN"/>
    <property type="match status" value="1"/>
</dbReference>
<dbReference type="Gene3D" id="2.30.39.10">
    <property type="entry name" value="Alpha-1-antitrypsin, domain 1"/>
    <property type="match status" value="1"/>
</dbReference>
<gene>
    <name evidence="4" type="ORF">BCR32DRAFT_326828</name>
</gene>
<dbReference type="Proteomes" id="UP000193944">
    <property type="component" value="Unassembled WGS sequence"/>
</dbReference>
<name>A0A1Y1X9N3_9FUNG</name>
<dbReference type="AlphaFoldDB" id="A0A1Y1X9N3"/>
<evidence type="ECO:0000313" key="5">
    <source>
        <dbReference type="Proteomes" id="UP000193944"/>
    </source>
</evidence>
<sequence>MATPFQFSLFQDLNKKNVGKNLMISPLSIYHILSLTANGADKTTLAEMLKVLQQEDKDKLNSANKDISKGISKIGSCEFANGIFTKFDPEKAFTDVAKKYEADVTVLKDVEQVNKWVSDSTHEKIPKIIDSLNKDDLMILLNAVYFKGNWKKEFDQTLTRKNTFMNLGKDKKECEFMNMTEKLDYVEDDDMQAVSLNYAKDNMKAFIVLPKKDDINTFIGKLKSEQYTKTVKGLKNQKIALSVPKFEVNFEADIRANLNALGINEAFSDRADFSILKKENDLHISQIVHKTFSRVNEKGTEASAATAVTMTRNLSIDADPKPEMIVNKPFLFIIRSDKLPTDHDILFISKVEQI</sequence>
<evidence type="ECO:0000259" key="3">
    <source>
        <dbReference type="SMART" id="SM00093"/>
    </source>
</evidence>
<dbReference type="EMBL" id="MCFG01000094">
    <property type="protein sequence ID" value="ORX82453.1"/>
    <property type="molecule type" value="Genomic_DNA"/>
</dbReference>
<dbReference type="PROSITE" id="PS00284">
    <property type="entry name" value="SERPIN"/>
    <property type="match status" value="1"/>
</dbReference>
<protein>
    <recommendedName>
        <fullName evidence="3">Serpin domain-containing protein</fullName>
    </recommendedName>
</protein>
<dbReference type="InterPro" id="IPR000215">
    <property type="entry name" value="Serpin_fam"/>
</dbReference>
<evidence type="ECO:0000256" key="1">
    <source>
        <dbReference type="ARBA" id="ARBA00009500"/>
    </source>
</evidence>
<dbReference type="GO" id="GO:0004867">
    <property type="term" value="F:serine-type endopeptidase inhibitor activity"/>
    <property type="evidence" value="ECO:0007669"/>
    <property type="project" value="InterPro"/>
</dbReference>
<dbReference type="Pfam" id="PF00079">
    <property type="entry name" value="Serpin"/>
    <property type="match status" value="1"/>
</dbReference>
<organism evidence="4 5">
    <name type="scientific">Anaeromyces robustus</name>
    <dbReference type="NCBI Taxonomy" id="1754192"/>
    <lineage>
        <taxon>Eukaryota</taxon>
        <taxon>Fungi</taxon>
        <taxon>Fungi incertae sedis</taxon>
        <taxon>Chytridiomycota</taxon>
        <taxon>Chytridiomycota incertae sedis</taxon>
        <taxon>Neocallimastigomycetes</taxon>
        <taxon>Neocallimastigales</taxon>
        <taxon>Neocallimastigaceae</taxon>
        <taxon>Anaeromyces</taxon>
    </lineage>
</organism>
<proteinExistence type="inferred from homology"/>
<feature type="domain" description="Serpin" evidence="3">
    <location>
        <begin position="7"/>
        <end position="354"/>
    </location>
</feature>
<reference evidence="4 5" key="2">
    <citation type="submission" date="2016-08" db="EMBL/GenBank/DDBJ databases">
        <title>Pervasive Adenine N6-methylation of Active Genes in Fungi.</title>
        <authorList>
            <consortium name="DOE Joint Genome Institute"/>
            <person name="Mondo S.J."/>
            <person name="Dannebaum R.O."/>
            <person name="Kuo R.C."/>
            <person name="Labutti K."/>
            <person name="Haridas S."/>
            <person name="Kuo A."/>
            <person name="Salamov A."/>
            <person name="Ahrendt S.R."/>
            <person name="Lipzen A."/>
            <person name="Sullivan W."/>
            <person name="Andreopoulos W.B."/>
            <person name="Clum A."/>
            <person name="Lindquist E."/>
            <person name="Daum C."/>
            <person name="Ramamoorthy G.K."/>
            <person name="Gryganskyi A."/>
            <person name="Culley D."/>
            <person name="Magnuson J.K."/>
            <person name="James T.Y."/>
            <person name="O'Malley M.A."/>
            <person name="Stajich J.E."/>
            <person name="Spatafora J.W."/>
            <person name="Visel A."/>
            <person name="Grigoriev I.V."/>
        </authorList>
    </citation>
    <scope>NUCLEOTIDE SEQUENCE [LARGE SCALE GENOMIC DNA]</scope>
    <source>
        <strain evidence="4 5">S4</strain>
    </source>
</reference>
<dbReference type="SUPFAM" id="SSF56574">
    <property type="entry name" value="Serpins"/>
    <property type="match status" value="1"/>
</dbReference>
<accession>A0A1Y1X9N3</accession>
<dbReference type="InterPro" id="IPR036186">
    <property type="entry name" value="Serpin_sf"/>
</dbReference>
<dbReference type="InterPro" id="IPR023796">
    <property type="entry name" value="Serpin_dom"/>
</dbReference>
<comment type="caution">
    <text evidence="4">The sequence shown here is derived from an EMBL/GenBank/DDBJ whole genome shotgun (WGS) entry which is preliminary data.</text>
</comment>